<organism evidence="2 3">
    <name type="scientific">Daphnia pulex</name>
    <name type="common">Water flea</name>
    <dbReference type="NCBI Taxonomy" id="6669"/>
    <lineage>
        <taxon>Eukaryota</taxon>
        <taxon>Metazoa</taxon>
        <taxon>Ecdysozoa</taxon>
        <taxon>Arthropoda</taxon>
        <taxon>Crustacea</taxon>
        <taxon>Branchiopoda</taxon>
        <taxon>Diplostraca</taxon>
        <taxon>Cladocera</taxon>
        <taxon>Anomopoda</taxon>
        <taxon>Daphniidae</taxon>
        <taxon>Daphnia</taxon>
    </lineage>
</organism>
<dbReference type="Proteomes" id="UP000000305">
    <property type="component" value="Unassembled WGS sequence"/>
</dbReference>
<dbReference type="EMBL" id="GL732772">
    <property type="protein sequence ID" value="EFX64972.1"/>
    <property type="molecule type" value="Genomic_DNA"/>
</dbReference>
<feature type="region of interest" description="Disordered" evidence="1">
    <location>
        <begin position="1"/>
        <end position="111"/>
    </location>
</feature>
<evidence type="ECO:0000256" key="1">
    <source>
        <dbReference type="SAM" id="MobiDB-lite"/>
    </source>
</evidence>
<dbReference type="PhylomeDB" id="E9HTG0"/>
<evidence type="ECO:0000313" key="3">
    <source>
        <dbReference type="Proteomes" id="UP000000305"/>
    </source>
</evidence>
<proteinExistence type="predicted"/>
<protein>
    <submittedName>
        <fullName evidence="2">Uncharacterized protein</fullName>
    </submittedName>
</protein>
<dbReference type="AlphaFoldDB" id="E9HTG0"/>
<sequence>MSSVFSSDSHKRQRALASRGFREGSASGNTLSIDDLNLASPMADGDSRPNRDDRDFHPNEDDQDSRSRASRRPSPSTSSSRKRSRSKSGSPSFRSASSSKRVRQENTPDSVNVCMVKRSPVRELRGCMKNGIDSKSENLTLRSSYKTSFESNFELMAPELDPSMVRKWLRNIGDTSAKPKIKDFLEKNFFSIQRELKDVFEPLIYLLCSVQEGHDAELPIKTALRLLCHVFSHITKMLRSNVIRHVAPKFSNMLDDPLLFSTRDHRYLFGEKFISAMDKEADIDAQLDEIGRLDGHHSSRRGNNFSYKGDYRPSGGASNHPKPNWNWGKPQQQQRRGKQQNNSFSNANSNKYDKWPSEIIMDDEKSKICDAEVRTLLQKGAIVLAPDETGFVNDILVMGASPEEAIRHLHLIIDLLTVGVRFVMASQHEALCLRLIVYAILMNLSYWARYLRCKLLLQVPTLCGGLEPPIATICQLDPFAECVGCEGILPEVNRYTCVRVSPLHIDPAVSVENQERTSNPSPYLSVMAGPDLVSVALGNVGGSPSHISITPSSSSFQQVFTASASEIRQISSIRLDIVRHHYEERGFSSQVVELLLASSRSATTTAYQSAWNNWIRWNMEWGHDPLQNSLTYLNDQFRSGFASQTINSLRSMLSMTLDPIDGHRIGELPLN</sequence>
<reference evidence="2 3" key="1">
    <citation type="journal article" date="2011" name="Science">
        <title>The ecoresponsive genome of Daphnia pulex.</title>
        <authorList>
            <person name="Colbourne J.K."/>
            <person name="Pfrender M.E."/>
            <person name="Gilbert D."/>
            <person name="Thomas W.K."/>
            <person name="Tucker A."/>
            <person name="Oakley T.H."/>
            <person name="Tokishita S."/>
            <person name="Aerts A."/>
            <person name="Arnold G.J."/>
            <person name="Basu M.K."/>
            <person name="Bauer D.J."/>
            <person name="Caceres C.E."/>
            <person name="Carmel L."/>
            <person name="Casola C."/>
            <person name="Choi J.H."/>
            <person name="Detter J.C."/>
            <person name="Dong Q."/>
            <person name="Dusheyko S."/>
            <person name="Eads B.D."/>
            <person name="Frohlich T."/>
            <person name="Geiler-Samerotte K.A."/>
            <person name="Gerlach D."/>
            <person name="Hatcher P."/>
            <person name="Jogdeo S."/>
            <person name="Krijgsveld J."/>
            <person name="Kriventseva E.V."/>
            <person name="Kultz D."/>
            <person name="Laforsch C."/>
            <person name="Lindquist E."/>
            <person name="Lopez J."/>
            <person name="Manak J.R."/>
            <person name="Muller J."/>
            <person name="Pangilinan J."/>
            <person name="Patwardhan R.P."/>
            <person name="Pitluck S."/>
            <person name="Pritham E.J."/>
            <person name="Rechtsteiner A."/>
            <person name="Rho M."/>
            <person name="Rogozin I.B."/>
            <person name="Sakarya O."/>
            <person name="Salamov A."/>
            <person name="Schaack S."/>
            <person name="Shapiro H."/>
            <person name="Shiga Y."/>
            <person name="Skalitzky C."/>
            <person name="Smith Z."/>
            <person name="Souvorov A."/>
            <person name="Sung W."/>
            <person name="Tang Z."/>
            <person name="Tsuchiya D."/>
            <person name="Tu H."/>
            <person name="Vos H."/>
            <person name="Wang M."/>
            <person name="Wolf Y.I."/>
            <person name="Yamagata H."/>
            <person name="Yamada T."/>
            <person name="Ye Y."/>
            <person name="Shaw J.R."/>
            <person name="Andrews J."/>
            <person name="Crease T.J."/>
            <person name="Tang H."/>
            <person name="Lucas S.M."/>
            <person name="Robertson H.M."/>
            <person name="Bork P."/>
            <person name="Koonin E.V."/>
            <person name="Zdobnov E.M."/>
            <person name="Grigoriev I.V."/>
            <person name="Lynch M."/>
            <person name="Boore J.L."/>
        </authorList>
    </citation>
    <scope>NUCLEOTIDE SEQUENCE [LARGE SCALE GENOMIC DNA]</scope>
</reference>
<name>E9HTG0_DAPPU</name>
<dbReference type="InParanoid" id="E9HTG0"/>
<feature type="region of interest" description="Disordered" evidence="1">
    <location>
        <begin position="293"/>
        <end position="350"/>
    </location>
</feature>
<feature type="compositionally biased region" description="Basic and acidic residues" evidence="1">
    <location>
        <begin position="45"/>
        <end position="67"/>
    </location>
</feature>
<evidence type="ECO:0000313" key="2">
    <source>
        <dbReference type="EMBL" id="EFX64972.1"/>
    </source>
</evidence>
<dbReference type="HOGENOM" id="CLU_449987_0_0_1"/>
<dbReference type="OrthoDB" id="6771932at2759"/>
<dbReference type="PANTHER" id="PTHR33066:SF2">
    <property type="entry name" value="FILAGGRIN-2-LIKE"/>
    <property type="match status" value="1"/>
</dbReference>
<feature type="compositionally biased region" description="Low complexity" evidence="1">
    <location>
        <begin position="328"/>
        <end position="350"/>
    </location>
</feature>
<dbReference type="PANTHER" id="PTHR33066">
    <property type="entry name" value="INTEGRASE_SAM-LIKE_N DOMAIN-CONTAINING PROTEIN"/>
    <property type="match status" value="1"/>
</dbReference>
<gene>
    <name evidence="2" type="ORF">DAPPUDRAFT_265441</name>
</gene>
<accession>E9HTG0</accession>
<feature type="compositionally biased region" description="Low complexity" evidence="1">
    <location>
        <begin position="87"/>
        <end position="99"/>
    </location>
</feature>
<dbReference type="KEGG" id="dpx:DAPPUDRAFT_265441"/>
<keyword evidence="3" id="KW-1185">Reference proteome</keyword>